<gene>
    <name evidence="2" type="ORF">TorRG33x02_170150</name>
</gene>
<feature type="signal peptide" evidence="1">
    <location>
        <begin position="1"/>
        <end position="20"/>
    </location>
</feature>
<proteinExistence type="predicted"/>
<dbReference type="AlphaFoldDB" id="A0A2P5ENT8"/>
<name>A0A2P5ENT8_TREOI</name>
<keyword evidence="3" id="KW-1185">Reference proteome</keyword>
<organism evidence="2 3">
    <name type="scientific">Trema orientale</name>
    <name type="common">Charcoal tree</name>
    <name type="synonym">Celtis orientalis</name>
    <dbReference type="NCBI Taxonomy" id="63057"/>
    <lineage>
        <taxon>Eukaryota</taxon>
        <taxon>Viridiplantae</taxon>
        <taxon>Streptophyta</taxon>
        <taxon>Embryophyta</taxon>
        <taxon>Tracheophyta</taxon>
        <taxon>Spermatophyta</taxon>
        <taxon>Magnoliopsida</taxon>
        <taxon>eudicotyledons</taxon>
        <taxon>Gunneridae</taxon>
        <taxon>Pentapetalae</taxon>
        <taxon>rosids</taxon>
        <taxon>fabids</taxon>
        <taxon>Rosales</taxon>
        <taxon>Cannabaceae</taxon>
        <taxon>Trema</taxon>
    </lineage>
</organism>
<reference evidence="3" key="1">
    <citation type="submission" date="2016-06" db="EMBL/GenBank/DDBJ databases">
        <title>Parallel loss of symbiosis genes in relatives of nitrogen-fixing non-legume Parasponia.</title>
        <authorList>
            <person name="Van Velzen R."/>
            <person name="Holmer R."/>
            <person name="Bu F."/>
            <person name="Rutten L."/>
            <person name="Van Zeijl A."/>
            <person name="Liu W."/>
            <person name="Santuari L."/>
            <person name="Cao Q."/>
            <person name="Sharma T."/>
            <person name="Shen D."/>
            <person name="Roswanjaya Y."/>
            <person name="Wardhani T."/>
            <person name="Kalhor M.S."/>
            <person name="Jansen J."/>
            <person name="Van den Hoogen J."/>
            <person name="Gungor B."/>
            <person name="Hartog M."/>
            <person name="Hontelez J."/>
            <person name="Verver J."/>
            <person name="Yang W.-C."/>
            <person name="Schijlen E."/>
            <person name="Repin R."/>
            <person name="Schilthuizen M."/>
            <person name="Schranz E."/>
            <person name="Heidstra R."/>
            <person name="Miyata K."/>
            <person name="Fedorova E."/>
            <person name="Kohlen W."/>
            <person name="Bisseling T."/>
            <person name="Smit S."/>
            <person name="Geurts R."/>
        </authorList>
    </citation>
    <scope>NUCLEOTIDE SEQUENCE [LARGE SCALE GENOMIC DNA]</scope>
    <source>
        <strain evidence="3">cv. RG33-2</strain>
    </source>
</reference>
<comment type="caution">
    <text evidence="2">The sequence shown here is derived from an EMBL/GenBank/DDBJ whole genome shotgun (WGS) entry which is preliminary data.</text>
</comment>
<evidence type="ECO:0000256" key="1">
    <source>
        <dbReference type="SAM" id="SignalP"/>
    </source>
</evidence>
<sequence>MGGFSLLSLVVLLFYSPSNADESTALLQFKSSFSVYNLYTPDDYCYGKSKTNSWKNGTNWWSEKFLGRMEQIGGVRS</sequence>
<dbReference type="Proteomes" id="UP000237000">
    <property type="component" value="Unassembled WGS sequence"/>
</dbReference>
<keyword evidence="1" id="KW-0732">Signal</keyword>
<dbReference type="InParanoid" id="A0A2P5ENT8"/>
<evidence type="ECO:0000313" key="2">
    <source>
        <dbReference type="EMBL" id="PON87238.1"/>
    </source>
</evidence>
<accession>A0A2P5ENT8</accession>
<evidence type="ECO:0000313" key="3">
    <source>
        <dbReference type="Proteomes" id="UP000237000"/>
    </source>
</evidence>
<feature type="chain" id="PRO_5015111416" evidence="1">
    <location>
        <begin position="21"/>
        <end position="77"/>
    </location>
</feature>
<dbReference type="EMBL" id="JXTC01000120">
    <property type="protein sequence ID" value="PON87238.1"/>
    <property type="molecule type" value="Genomic_DNA"/>
</dbReference>
<protein>
    <submittedName>
        <fullName evidence="2">Uncharacterized protein</fullName>
    </submittedName>
</protein>